<evidence type="ECO:0000256" key="1">
    <source>
        <dbReference type="SAM" id="MobiDB-lite"/>
    </source>
</evidence>
<feature type="non-terminal residue" evidence="2">
    <location>
        <position position="192"/>
    </location>
</feature>
<gene>
    <name evidence="2" type="ORF">AVDCRST_MAG73-12</name>
</gene>
<feature type="compositionally biased region" description="Basic and acidic residues" evidence="1">
    <location>
        <begin position="12"/>
        <end position="22"/>
    </location>
</feature>
<sequence>VRTPPRRRAAGRMRDGDADGQRHGGGQPRGRGETGHGGPRFPRPDQQGDRRVHVPLRRLLRPPVGEHGRRRRRPRDRAGRDHPHQRLGGSQRGRDRRPLRRADRSGRPAQAQGDHRGRTVGRPGDGDRVRPGRLRLGPDRGRRRWRRTGRRDPRRPDHQHRNGPDRGCRPGTAGIGPDLPPAGGRADRVGGV</sequence>
<protein>
    <submittedName>
        <fullName evidence="2">Uncharacterized protein</fullName>
    </submittedName>
</protein>
<feature type="non-terminal residue" evidence="2">
    <location>
        <position position="1"/>
    </location>
</feature>
<feature type="compositionally biased region" description="Basic and acidic residues" evidence="1">
    <location>
        <begin position="42"/>
        <end position="52"/>
    </location>
</feature>
<proteinExistence type="predicted"/>
<organism evidence="2">
    <name type="scientific">uncultured Thermomicrobiales bacterium</name>
    <dbReference type="NCBI Taxonomy" id="1645740"/>
    <lineage>
        <taxon>Bacteria</taxon>
        <taxon>Pseudomonadati</taxon>
        <taxon>Thermomicrobiota</taxon>
        <taxon>Thermomicrobia</taxon>
        <taxon>Thermomicrobiales</taxon>
        <taxon>environmental samples</taxon>
    </lineage>
</organism>
<reference evidence="2" key="1">
    <citation type="submission" date="2020-02" db="EMBL/GenBank/DDBJ databases">
        <authorList>
            <person name="Meier V. D."/>
        </authorList>
    </citation>
    <scope>NUCLEOTIDE SEQUENCE</scope>
    <source>
        <strain evidence="2">AVDCRST_MAG73</strain>
    </source>
</reference>
<name>A0A6J4TA28_9BACT</name>
<feature type="region of interest" description="Disordered" evidence="1">
    <location>
        <begin position="1"/>
        <end position="192"/>
    </location>
</feature>
<accession>A0A6J4TA28</accession>
<dbReference type="AlphaFoldDB" id="A0A6J4TA28"/>
<evidence type="ECO:0000313" key="2">
    <source>
        <dbReference type="EMBL" id="CAA9517879.1"/>
    </source>
</evidence>
<feature type="compositionally biased region" description="Basic and acidic residues" evidence="1">
    <location>
        <begin position="150"/>
        <end position="168"/>
    </location>
</feature>
<feature type="compositionally biased region" description="Basic and acidic residues" evidence="1">
    <location>
        <begin position="124"/>
        <end position="140"/>
    </location>
</feature>
<dbReference type="EMBL" id="CADCWE010000001">
    <property type="protein sequence ID" value="CAA9517879.1"/>
    <property type="molecule type" value="Genomic_DNA"/>
</dbReference>
<feature type="compositionally biased region" description="Basic residues" evidence="1">
    <location>
        <begin position="1"/>
        <end position="11"/>
    </location>
</feature>